<sequence length="193" mass="22245">MTQFHYIGSSVELPLGERGSVLSSKTRSEMLASPEYQAKREELKQQGMVPLEEIFDLSHLRDEDCLVYDTEEDAGGIYIEALGYWNEEIRKHFQSPYVYKISPNWGSFTVLPADQETRPDSENASLKCCRELFKLMQDFGVPGSVFELYSCWADEEGDPRNKKYDRVIDLSTFSLEQGFDLLEKEYIVVKLPT</sequence>
<comment type="caution">
    <text evidence="1">The sequence shown here is derived from an EMBL/GenBank/DDBJ whole genome shotgun (WGS) entry which is preliminary data.</text>
</comment>
<dbReference type="AlphaFoldDB" id="A0A850ENX5"/>
<dbReference type="Proteomes" id="UP000564806">
    <property type="component" value="Unassembled WGS sequence"/>
</dbReference>
<proteinExistence type="predicted"/>
<name>A0A850ENX5_9BACL</name>
<dbReference type="RefSeq" id="WP_175371570.1">
    <property type="nucleotide sequence ID" value="NZ_JABWCS010000206.1"/>
</dbReference>
<reference evidence="1" key="1">
    <citation type="submission" date="2020-06" db="EMBL/GenBank/DDBJ databases">
        <title>Paenibacillus sp. nov., isolated from soil.</title>
        <authorList>
            <person name="Seo Y.L."/>
        </authorList>
    </citation>
    <scope>NUCLEOTIDE SEQUENCE [LARGE SCALE GENOMIC DNA]</scope>
    <source>
        <strain evidence="1">JW14</strain>
    </source>
</reference>
<gene>
    <name evidence="1" type="ORF">HPT30_11710</name>
</gene>
<evidence type="ECO:0000313" key="2">
    <source>
        <dbReference type="Proteomes" id="UP000564806"/>
    </source>
</evidence>
<keyword evidence="2" id="KW-1185">Reference proteome</keyword>
<dbReference type="EMBL" id="JABWCS010000206">
    <property type="protein sequence ID" value="NUU61014.1"/>
    <property type="molecule type" value="Genomic_DNA"/>
</dbReference>
<evidence type="ECO:0000313" key="1">
    <source>
        <dbReference type="EMBL" id="NUU61014.1"/>
    </source>
</evidence>
<accession>A0A850ENX5</accession>
<protein>
    <submittedName>
        <fullName evidence="1">Uncharacterized protein</fullName>
    </submittedName>
</protein>
<organism evidence="1 2">
    <name type="scientific">Paenibacillus agri</name>
    <dbReference type="NCBI Taxonomy" id="2744309"/>
    <lineage>
        <taxon>Bacteria</taxon>
        <taxon>Bacillati</taxon>
        <taxon>Bacillota</taxon>
        <taxon>Bacilli</taxon>
        <taxon>Bacillales</taxon>
        <taxon>Paenibacillaceae</taxon>
        <taxon>Paenibacillus</taxon>
    </lineage>
</organism>